<proteinExistence type="predicted"/>
<accession>A0A8S9MF04</accession>
<dbReference type="Proteomes" id="UP000712281">
    <property type="component" value="Unassembled WGS sequence"/>
</dbReference>
<dbReference type="EMBL" id="QGKW02000007">
    <property type="protein sequence ID" value="KAF2618754.1"/>
    <property type="molecule type" value="Genomic_DNA"/>
</dbReference>
<organism evidence="1 2">
    <name type="scientific">Brassica cretica</name>
    <name type="common">Mustard</name>
    <dbReference type="NCBI Taxonomy" id="69181"/>
    <lineage>
        <taxon>Eukaryota</taxon>
        <taxon>Viridiplantae</taxon>
        <taxon>Streptophyta</taxon>
        <taxon>Embryophyta</taxon>
        <taxon>Tracheophyta</taxon>
        <taxon>Spermatophyta</taxon>
        <taxon>Magnoliopsida</taxon>
        <taxon>eudicotyledons</taxon>
        <taxon>Gunneridae</taxon>
        <taxon>Pentapetalae</taxon>
        <taxon>rosids</taxon>
        <taxon>malvids</taxon>
        <taxon>Brassicales</taxon>
        <taxon>Brassicaceae</taxon>
        <taxon>Brassiceae</taxon>
        <taxon>Brassica</taxon>
    </lineage>
</organism>
<evidence type="ECO:0000313" key="2">
    <source>
        <dbReference type="Proteomes" id="UP000712281"/>
    </source>
</evidence>
<sequence length="85" mass="9517">MTIQSRRDVVARLVRTLGANCHAPGFDARRRGTAHPVIKCGTGCWALSPAQVPLVFSTPTCKCLEGFVPKSDDEWKWNRELLDMF</sequence>
<reference evidence="1" key="1">
    <citation type="submission" date="2019-12" db="EMBL/GenBank/DDBJ databases">
        <title>Genome sequencing and annotation of Brassica cretica.</title>
        <authorList>
            <person name="Studholme D.J."/>
            <person name="Sarris P.F."/>
        </authorList>
    </citation>
    <scope>NUCLEOTIDE SEQUENCE</scope>
    <source>
        <strain evidence="1">PFS-001/15</strain>
        <tissue evidence="1">Leaf</tissue>
    </source>
</reference>
<evidence type="ECO:0000313" key="1">
    <source>
        <dbReference type="EMBL" id="KAF2618754.1"/>
    </source>
</evidence>
<dbReference type="AlphaFoldDB" id="A0A8S9MF04"/>
<protein>
    <submittedName>
        <fullName evidence="1">Uncharacterized protein</fullName>
    </submittedName>
</protein>
<comment type="caution">
    <text evidence="1">The sequence shown here is derived from an EMBL/GenBank/DDBJ whole genome shotgun (WGS) entry which is preliminary data.</text>
</comment>
<name>A0A8S9MF04_BRACR</name>
<gene>
    <name evidence="1" type="ORF">F2Q68_00042539</name>
</gene>